<protein>
    <submittedName>
        <fullName evidence="1">Uncharacterized protein</fullName>
    </submittedName>
</protein>
<accession>A0AAT9GZN7</accession>
<reference evidence="1" key="1">
    <citation type="submission" date="2024-05" db="EMBL/GenBank/DDBJ databases">
        <title>Whole-Genome Sequence of CFS9, a Potential Fish Probiotic Isolated from the Body Surface of Silurus asotus.</title>
        <authorList>
            <person name="Kojima M."/>
            <person name="Tobioka K."/>
            <person name="Yokota K."/>
            <person name="Nakatani H."/>
            <person name="Hori K."/>
            <person name="Tamaru Y."/>
            <person name="Okazaki F."/>
        </authorList>
    </citation>
    <scope>NUCLEOTIDE SEQUENCE</scope>
    <source>
        <strain evidence="1">CFS9</strain>
    </source>
</reference>
<name>A0AAT9GZN7_9FLAO</name>
<evidence type="ECO:0000313" key="1">
    <source>
        <dbReference type="EMBL" id="BFM42706.1"/>
    </source>
</evidence>
<organism evidence="1">
    <name type="scientific">Flavobacterium sp. CFS9</name>
    <dbReference type="NCBI Taxonomy" id="3143118"/>
    <lineage>
        <taxon>Bacteria</taxon>
        <taxon>Pseudomonadati</taxon>
        <taxon>Bacteroidota</taxon>
        <taxon>Flavobacteriia</taxon>
        <taxon>Flavobacteriales</taxon>
        <taxon>Flavobacteriaceae</taxon>
        <taxon>Flavobacterium</taxon>
    </lineage>
</organism>
<sequence>MNDKTQIDQRLSDLHNVLYYCSEQQKHGRIHVFKTCERICINQERGALLSQISKENFPSEVRYYKVTAALEAKVKLTLEKLEQTSWGNLIQNPFENENY</sequence>
<proteinExistence type="predicted"/>
<dbReference type="EMBL" id="AP031573">
    <property type="protein sequence ID" value="BFM42706.1"/>
    <property type="molecule type" value="Genomic_DNA"/>
</dbReference>
<gene>
    <name evidence="1" type="ORF">CFS9_13470</name>
</gene>
<dbReference type="AlphaFoldDB" id="A0AAT9GZN7"/>
<dbReference type="RefSeq" id="WP_369617831.1">
    <property type="nucleotide sequence ID" value="NZ_AP031573.1"/>
</dbReference>